<feature type="chain" id="PRO_5034916950" evidence="2">
    <location>
        <begin position="19"/>
        <end position="112"/>
    </location>
</feature>
<sequence>MKPLSTLILFAGAGAVVAGNPASNTENLARRDINQDATKTNPRVKRADGTWNLAPRQTETKVFRTRSDVGAGDVQPAAREKREAEGPTKTNPRIRRADGTWHLVPRQSETKA</sequence>
<accession>A0A8H6ILR3</accession>
<evidence type="ECO:0000256" key="1">
    <source>
        <dbReference type="SAM" id="MobiDB-lite"/>
    </source>
</evidence>
<dbReference type="Proteomes" id="UP000652219">
    <property type="component" value="Unassembled WGS sequence"/>
</dbReference>
<keyword evidence="2" id="KW-0732">Signal</keyword>
<evidence type="ECO:0000256" key="2">
    <source>
        <dbReference type="SAM" id="SignalP"/>
    </source>
</evidence>
<protein>
    <submittedName>
        <fullName evidence="3">Uncharacterized protein</fullName>
    </submittedName>
</protein>
<evidence type="ECO:0000313" key="3">
    <source>
        <dbReference type="EMBL" id="KAF6782346.1"/>
    </source>
</evidence>
<gene>
    <name evidence="3" type="ORF">CSOJ01_16011</name>
</gene>
<organism evidence="3 4">
    <name type="scientific">Colletotrichum sojae</name>
    <dbReference type="NCBI Taxonomy" id="2175907"/>
    <lineage>
        <taxon>Eukaryota</taxon>
        <taxon>Fungi</taxon>
        <taxon>Dikarya</taxon>
        <taxon>Ascomycota</taxon>
        <taxon>Pezizomycotina</taxon>
        <taxon>Sordariomycetes</taxon>
        <taxon>Hypocreomycetidae</taxon>
        <taxon>Glomerellales</taxon>
        <taxon>Glomerellaceae</taxon>
        <taxon>Colletotrichum</taxon>
        <taxon>Colletotrichum orchidearum species complex</taxon>
    </lineage>
</organism>
<evidence type="ECO:0000313" key="4">
    <source>
        <dbReference type="Proteomes" id="UP000652219"/>
    </source>
</evidence>
<reference evidence="3 4" key="1">
    <citation type="journal article" date="2020" name="Phytopathology">
        <title>Genome Sequence Resources of Colletotrichum truncatum, C. plurivorum, C. musicola, and C. sojae: Four Species Pathogenic to Soybean (Glycine max).</title>
        <authorList>
            <person name="Rogerio F."/>
            <person name="Boufleur T.R."/>
            <person name="Ciampi-Guillardi M."/>
            <person name="Sukno S.A."/>
            <person name="Thon M.R."/>
            <person name="Massola Junior N.S."/>
            <person name="Baroncelli R."/>
        </authorList>
    </citation>
    <scope>NUCLEOTIDE SEQUENCE [LARGE SCALE GENOMIC DNA]</scope>
    <source>
        <strain evidence="3 4">LFN0009</strain>
    </source>
</reference>
<keyword evidence="4" id="KW-1185">Reference proteome</keyword>
<dbReference type="AlphaFoldDB" id="A0A8H6ILR3"/>
<feature type="region of interest" description="Disordered" evidence="1">
    <location>
        <begin position="62"/>
        <end position="112"/>
    </location>
</feature>
<proteinExistence type="predicted"/>
<comment type="caution">
    <text evidence="3">The sequence shown here is derived from an EMBL/GenBank/DDBJ whole genome shotgun (WGS) entry which is preliminary data.</text>
</comment>
<feature type="signal peptide" evidence="2">
    <location>
        <begin position="1"/>
        <end position="18"/>
    </location>
</feature>
<name>A0A8H6ILR3_9PEZI</name>
<dbReference type="EMBL" id="WIGN01000915">
    <property type="protein sequence ID" value="KAF6782346.1"/>
    <property type="molecule type" value="Genomic_DNA"/>
</dbReference>